<reference evidence="3 4" key="1">
    <citation type="journal article" date="2014" name="Proc. Natl. Acad. Sci. U.S.A.">
        <title>Functional type 2 photosynthetic reaction centers found in the rare bacterial phylum Gemmatimonadetes.</title>
        <authorList>
            <person name="Zeng Y."/>
            <person name="Feng F."/>
            <person name="Medova H."/>
            <person name="Dean J."/>
            <person name="Koblizek M."/>
        </authorList>
    </citation>
    <scope>NUCLEOTIDE SEQUENCE [LARGE SCALE GENOMIC DNA]</scope>
    <source>
        <strain evidence="3 4">AP64</strain>
    </source>
</reference>
<dbReference type="Pfam" id="PF14242">
    <property type="entry name" value="DUF4342"/>
    <property type="match status" value="1"/>
</dbReference>
<evidence type="ECO:0000259" key="2">
    <source>
        <dbReference type="Pfam" id="PF14242"/>
    </source>
</evidence>
<evidence type="ECO:0000313" key="4">
    <source>
        <dbReference type="Proteomes" id="UP000076404"/>
    </source>
</evidence>
<dbReference type="Proteomes" id="UP000076404">
    <property type="component" value="Chromosome"/>
</dbReference>
<evidence type="ECO:0000256" key="1">
    <source>
        <dbReference type="SAM" id="Phobius"/>
    </source>
</evidence>
<protein>
    <recommendedName>
        <fullName evidence="2">DUF4342 domain-containing protein</fullName>
    </recommendedName>
</protein>
<sequence>MRLAVRFLFNGERDMSEIKVAGDKLKSTLKQLLREGNVRRVIIRNASGRTLLDMPLTAGVAGVVLMPFWIAVAGIVALAKEFTIVVERDPDGAVVRSE</sequence>
<dbReference type="InterPro" id="IPR025642">
    <property type="entry name" value="DUF4342"/>
</dbReference>
<keyword evidence="1" id="KW-0812">Transmembrane</keyword>
<dbReference type="eggNOG" id="COG1308">
    <property type="taxonomic scope" value="Bacteria"/>
</dbReference>
<keyword evidence="1" id="KW-0472">Membrane</keyword>
<feature type="domain" description="DUF4342" evidence="2">
    <location>
        <begin position="15"/>
        <end position="88"/>
    </location>
</feature>
<dbReference type="AlphaFoldDB" id="A0A143BM39"/>
<gene>
    <name evidence="3" type="ORF">GEMMAAP_17810</name>
</gene>
<accession>A0A143BM39</accession>
<dbReference type="STRING" id="1379270.GEMMAAP_17810"/>
<feature type="transmembrane region" description="Helical" evidence="1">
    <location>
        <begin position="56"/>
        <end position="79"/>
    </location>
</feature>
<dbReference type="EMBL" id="CP011454">
    <property type="protein sequence ID" value="AMW06139.1"/>
    <property type="molecule type" value="Genomic_DNA"/>
</dbReference>
<evidence type="ECO:0000313" key="3">
    <source>
        <dbReference type="EMBL" id="AMW06139.1"/>
    </source>
</evidence>
<organism evidence="3 4">
    <name type="scientific">Gemmatimonas phototrophica</name>
    <dbReference type="NCBI Taxonomy" id="1379270"/>
    <lineage>
        <taxon>Bacteria</taxon>
        <taxon>Pseudomonadati</taxon>
        <taxon>Gemmatimonadota</taxon>
        <taxon>Gemmatimonadia</taxon>
        <taxon>Gemmatimonadales</taxon>
        <taxon>Gemmatimonadaceae</taxon>
        <taxon>Gemmatimonas</taxon>
    </lineage>
</organism>
<keyword evidence="1" id="KW-1133">Transmembrane helix</keyword>
<reference evidence="3 4" key="2">
    <citation type="journal article" date="2016" name="Environ. Microbiol. Rep.">
        <title>Metagenomic evidence for the presence of phototrophic Gemmatimonadetes bacteria in diverse environments.</title>
        <authorList>
            <person name="Zeng Y."/>
            <person name="Baumbach J."/>
            <person name="Barbosa E.G."/>
            <person name="Azevedo V."/>
            <person name="Zhang C."/>
            <person name="Koblizek M."/>
        </authorList>
    </citation>
    <scope>NUCLEOTIDE SEQUENCE [LARGE SCALE GENOMIC DNA]</scope>
    <source>
        <strain evidence="3 4">AP64</strain>
    </source>
</reference>
<dbReference type="RefSeq" id="WP_075071564.1">
    <property type="nucleotide sequence ID" value="NZ_CP011454.1"/>
</dbReference>
<name>A0A143BM39_9BACT</name>
<dbReference type="KEGG" id="gph:GEMMAAP_17810"/>
<proteinExistence type="predicted"/>
<keyword evidence="4" id="KW-1185">Reference proteome</keyword>